<dbReference type="Pfam" id="PF00069">
    <property type="entry name" value="Pkinase"/>
    <property type="match status" value="1"/>
</dbReference>
<dbReference type="GO" id="GO:0032968">
    <property type="term" value="P:positive regulation of transcription elongation by RNA polymerase II"/>
    <property type="evidence" value="ECO:0007669"/>
    <property type="project" value="TreeGrafter"/>
</dbReference>
<accession>A0A1E4SG43</accession>
<gene>
    <name evidence="18" type="ORF">CANTADRAFT_40468</name>
</gene>
<protein>
    <recommendedName>
        <fullName evidence="9">Serine/threonine-protein kinase BUR1</fullName>
        <ecNumber evidence="3">2.7.11.22</ecNumber>
        <ecNumber evidence="2">2.7.11.23</ecNumber>
    </recommendedName>
    <alternativeName>
        <fullName evidence="13">Serine/threonine-protein kinase bur1</fullName>
    </alternativeName>
</protein>
<dbReference type="RefSeq" id="XP_020063599.1">
    <property type="nucleotide sequence ID" value="XM_020208831.1"/>
</dbReference>
<feature type="non-terminal residue" evidence="18">
    <location>
        <position position="401"/>
    </location>
</feature>
<dbReference type="PROSITE" id="PS00107">
    <property type="entry name" value="PROTEIN_KINASE_ATP"/>
    <property type="match status" value="1"/>
</dbReference>
<dbReference type="AlphaFoldDB" id="A0A1E4SG43"/>
<dbReference type="GO" id="GO:0045903">
    <property type="term" value="P:positive regulation of translational fidelity"/>
    <property type="evidence" value="ECO:0007669"/>
    <property type="project" value="EnsemblFungi"/>
</dbReference>
<name>A0A1E4SG43_9ASCO</name>
<dbReference type="GO" id="GO:0005730">
    <property type="term" value="C:nucleolus"/>
    <property type="evidence" value="ECO:0007669"/>
    <property type="project" value="EnsemblFungi"/>
</dbReference>
<evidence type="ECO:0000313" key="19">
    <source>
        <dbReference type="Proteomes" id="UP000094285"/>
    </source>
</evidence>
<comment type="catalytic activity">
    <reaction evidence="10">
        <text>L-threonyl-[protein] + ATP = O-phospho-L-threonyl-[protein] + ADP + H(+)</text>
        <dbReference type="Rhea" id="RHEA:46608"/>
        <dbReference type="Rhea" id="RHEA-COMP:11060"/>
        <dbReference type="Rhea" id="RHEA-COMP:11605"/>
        <dbReference type="ChEBI" id="CHEBI:15378"/>
        <dbReference type="ChEBI" id="CHEBI:30013"/>
        <dbReference type="ChEBI" id="CHEBI:30616"/>
        <dbReference type="ChEBI" id="CHEBI:61977"/>
        <dbReference type="ChEBI" id="CHEBI:456216"/>
        <dbReference type="EC" id="2.7.11.22"/>
    </reaction>
</comment>
<evidence type="ECO:0000256" key="12">
    <source>
        <dbReference type="ARBA" id="ARBA00049280"/>
    </source>
</evidence>
<evidence type="ECO:0000256" key="9">
    <source>
        <dbReference type="ARBA" id="ARBA00041018"/>
    </source>
</evidence>
<dbReference type="GO" id="GO:0004693">
    <property type="term" value="F:cyclin-dependent protein serine/threonine kinase activity"/>
    <property type="evidence" value="ECO:0007669"/>
    <property type="project" value="UniProtKB-EC"/>
</dbReference>
<dbReference type="GO" id="GO:0031124">
    <property type="term" value="P:mRNA 3'-end processing"/>
    <property type="evidence" value="ECO:0007669"/>
    <property type="project" value="EnsemblFungi"/>
</dbReference>
<reference evidence="19" key="1">
    <citation type="submission" date="2016-05" db="EMBL/GenBank/DDBJ databases">
        <title>Comparative genomics of biotechnologically important yeasts.</title>
        <authorList>
            <consortium name="DOE Joint Genome Institute"/>
            <person name="Riley R."/>
            <person name="Haridas S."/>
            <person name="Wolfe K.H."/>
            <person name="Lopes M.R."/>
            <person name="Hittinger C.T."/>
            <person name="Goker M."/>
            <person name="Salamov A."/>
            <person name="Wisecaver J."/>
            <person name="Long T.M."/>
            <person name="Aerts A.L."/>
            <person name="Barry K."/>
            <person name="Choi C."/>
            <person name="Clum A."/>
            <person name="Coughlan A.Y."/>
            <person name="Deshpande S."/>
            <person name="Douglass A.P."/>
            <person name="Hanson S.J."/>
            <person name="Klenk H.-P."/>
            <person name="Labutti K."/>
            <person name="Lapidus A."/>
            <person name="Lindquist E."/>
            <person name="Lipzen A."/>
            <person name="Meier-Kolthoff J.P."/>
            <person name="Ohm R.A."/>
            <person name="Otillar R.P."/>
            <person name="Pangilinan J."/>
            <person name="Peng Y."/>
            <person name="Rokas A."/>
            <person name="Rosa C.A."/>
            <person name="Scheuner C."/>
            <person name="Sibirny A.A."/>
            <person name="Slot J.C."/>
            <person name="Stielow J.B."/>
            <person name="Sun H."/>
            <person name="Kurtzman C.P."/>
            <person name="Blackwell M."/>
            <person name="Grigoriev I.V."/>
            <person name="Jeffries T.W."/>
        </authorList>
    </citation>
    <scope>NUCLEOTIDE SEQUENCE [LARGE SCALE GENOMIC DNA]</scope>
    <source>
        <strain evidence="19">NRRL Y-17324</strain>
    </source>
</reference>
<evidence type="ECO:0000256" key="16">
    <source>
        <dbReference type="SAM" id="MobiDB-lite"/>
    </source>
</evidence>
<evidence type="ECO:0000256" key="13">
    <source>
        <dbReference type="ARBA" id="ARBA00073250"/>
    </source>
</evidence>
<keyword evidence="6 14" id="KW-0547">Nucleotide-binding</keyword>
<dbReference type="GO" id="GO:0006413">
    <property type="term" value="P:translational initiation"/>
    <property type="evidence" value="ECO:0007669"/>
    <property type="project" value="EnsemblFungi"/>
</dbReference>
<dbReference type="InterPro" id="IPR050108">
    <property type="entry name" value="CDK"/>
</dbReference>
<feature type="binding site" evidence="14">
    <location>
        <position position="97"/>
    </location>
    <ligand>
        <name>ATP</name>
        <dbReference type="ChEBI" id="CHEBI:30616"/>
    </ligand>
</feature>
<evidence type="ECO:0000256" key="2">
    <source>
        <dbReference type="ARBA" id="ARBA00012409"/>
    </source>
</evidence>
<dbReference type="Gene3D" id="3.30.200.20">
    <property type="entry name" value="Phosphorylase Kinase, domain 1"/>
    <property type="match status" value="1"/>
</dbReference>
<comment type="similarity">
    <text evidence="1">Belongs to the protein kinase superfamily. CMGC Ser/Thr protein kinase family. CDC2/CDKX subfamily.</text>
</comment>
<dbReference type="EC" id="2.7.11.22" evidence="3"/>
<evidence type="ECO:0000256" key="8">
    <source>
        <dbReference type="ARBA" id="ARBA00022840"/>
    </source>
</evidence>
<proteinExistence type="inferred from homology"/>
<dbReference type="STRING" id="984487.A0A1E4SG43"/>
<dbReference type="PANTHER" id="PTHR24056">
    <property type="entry name" value="CELL DIVISION PROTEIN KINASE"/>
    <property type="match status" value="1"/>
</dbReference>
<feature type="non-terminal residue" evidence="18">
    <location>
        <position position="1"/>
    </location>
</feature>
<evidence type="ECO:0000259" key="17">
    <source>
        <dbReference type="PROSITE" id="PS50011"/>
    </source>
</evidence>
<dbReference type="EMBL" id="KV453913">
    <property type="protein sequence ID" value="ODV78477.1"/>
    <property type="molecule type" value="Genomic_DNA"/>
</dbReference>
<dbReference type="EC" id="2.7.11.23" evidence="2"/>
<dbReference type="FunFam" id="3.30.200.20:FF:000588">
    <property type="entry name" value="CTD kinase subunit alpha"/>
    <property type="match status" value="1"/>
</dbReference>
<dbReference type="InterPro" id="IPR008271">
    <property type="entry name" value="Ser/Thr_kinase_AS"/>
</dbReference>
<evidence type="ECO:0000256" key="10">
    <source>
        <dbReference type="ARBA" id="ARBA00047811"/>
    </source>
</evidence>
<evidence type="ECO:0000313" key="18">
    <source>
        <dbReference type="EMBL" id="ODV78477.1"/>
    </source>
</evidence>
<keyword evidence="8 14" id="KW-0067">ATP-binding</keyword>
<dbReference type="GO" id="GO:0005524">
    <property type="term" value="F:ATP binding"/>
    <property type="evidence" value="ECO:0007669"/>
    <property type="project" value="UniProtKB-UniRule"/>
</dbReference>
<evidence type="ECO:0000256" key="11">
    <source>
        <dbReference type="ARBA" id="ARBA00048367"/>
    </source>
</evidence>
<dbReference type="SMART" id="SM00220">
    <property type="entry name" value="S_TKc"/>
    <property type="match status" value="1"/>
</dbReference>
<sequence length="401" mass="45935">RGGSTSGRGAPAPRGGSYSTRGGPNKGKANYKSSIRTERSDVDAKAVPAKLAKSQIYSVKIVKPSEVYKRVQQVGEGTYGKVYKAINIITDENVALKKLRLETEKEGFPITAIREIKLLQSFDHKNIVGLLEMMVEHNQIYMIFDYMDHDLTGLLTHPELKLEECHRKFIFQQLMEGLNYLHKKRVIHRDIKGSNILLDSTGILKIADFGLARTMKIVKDTESPDYTNRVITIWYRPPELLLGATDYGREVDVWGVGCLLIELYSKVAAFQGFDEVGQLSQIFNIMGTPSYEEWPEIENLPWFEMLKPKINVGSKFEELYSSVLSPQSFDLAKKLLTLNPKKRLTAEQALEHPYFIEDPRPAPLEFLKDIKGEWHEFETKKRRRKERKRLQDEAKASKIKE</sequence>
<evidence type="ECO:0000256" key="14">
    <source>
        <dbReference type="PROSITE-ProRule" id="PRU10141"/>
    </source>
</evidence>
<dbReference type="InterPro" id="IPR011009">
    <property type="entry name" value="Kinase-like_dom_sf"/>
</dbReference>
<dbReference type="GO" id="GO:0030447">
    <property type="term" value="P:filamentous growth"/>
    <property type="evidence" value="ECO:0007669"/>
    <property type="project" value="UniProtKB-ARBA"/>
</dbReference>
<dbReference type="Proteomes" id="UP000094285">
    <property type="component" value="Unassembled WGS sequence"/>
</dbReference>
<feature type="domain" description="Protein kinase" evidence="17">
    <location>
        <begin position="68"/>
        <end position="355"/>
    </location>
</feature>
<keyword evidence="4 15" id="KW-0723">Serine/threonine-protein kinase</keyword>
<evidence type="ECO:0000256" key="1">
    <source>
        <dbReference type="ARBA" id="ARBA00006485"/>
    </source>
</evidence>
<evidence type="ECO:0000256" key="6">
    <source>
        <dbReference type="ARBA" id="ARBA00022741"/>
    </source>
</evidence>
<evidence type="ECO:0000256" key="3">
    <source>
        <dbReference type="ARBA" id="ARBA00012425"/>
    </source>
</evidence>
<feature type="region of interest" description="Disordered" evidence="16">
    <location>
        <begin position="381"/>
        <end position="401"/>
    </location>
</feature>
<keyword evidence="7 18" id="KW-0418">Kinase</keyword>
<dbReference type="OrthoDB" id="204883at2759"/>
<evidence type="ECO:0000256" key="5">
    <source>
        <dbReference type="ARBA" id="ARBA00022679"/>
    </source>
</evidence>
<dbReference type="InterPro" id="IPR017441">
    <property type="entry name" value="Protein_kinase_ATP_BS"/>
</dbReference>
<feature type="compositionally biased region" description="Basic and acidic residues" evidence="16">
    <location>
        <begin position="389"/>
        <end position="401"/>
    </location>
</feature>
<dbReference type="PROSITE" id="PS50011">
    <property type="entry name" value="PROTEIN_KINASE_DOM"/>
    <property type="match status" value="1"/>
</dbReference>
<dbReference type="FunFam" id="1.10.510.10:FF:000415">
    <property type="entry name" value="CMGC/CDK/CRK7 protein kinase, variant"/>
    <property type="match status" value="1"/>
</dbReference>
<dbReference type="InterPro" id="IPR000719">
    <property type="entry name" value="Prot_kinase_dom"/>
</dbReference>
<comment type="catalytic activity">
    <reaction evidence="11">
        <text>L-seryl-[protein] + ATP = O-phospho-L-seryl-[protein] + ADP + H(+)</text>
        <dbReference type="Rhea" id="RHEA:17989"/>
        <dbReference type="Rhea" id="RHEA-COMP:9863"/>
        <dbReference type="Rhea" id="RHEA-COMP:11604"/>
        <dbReference type="ChEBI" id="CHEBI:15378"/>
        <dbReference type="ChEBI" id="CHEBI:29999"/>
        <dbReference type="ChEBI" id="CHEBI:30616"/>
        <dbReference type="ChEBI" id="CHEBI:83421"/>
        <dbReference type="ChEBI" id="CHEBI:456216"/>
        <dbReference type="EC" id="2.7.11.22"/>
    </reaction>
</comment>
<keyword evidence="5" id="KW-0808">Transferase</keyword>
<organism evidence="18 19">
    <name type="scientific">Suhomyces tanzawaensis NRRL Y-17324</name>
    <dbReference type="NCBI Taxonomy" id="984487"/>
    <lineage>
        <taxon>Eukaryota</taxon>
        <taxon>Fungi</taxon>
        <taxon>Dikarya</taxon>
        <taxon>Ascomycota</taxon>
        <taxon>Saccharomycotina</taxon>
        <taxon>Pichiomycetes</taxon>
        <taxon>Debaryomycetaceae</taxon>
        <taxon>Suhomyces</taxon>
    </lineage>
</organism>
<keyword evidence="19" id="KW-1185">Reference proteome</keyword>
<dbReference type="PANTHER" id="PTHR24056:SF546">
    <property type="entry name" value="CYCLIN-DEPENDENT KINASE 12"/>
    <property type="match status" value="1"/>
</dbReference>
<dbReference type="Gene3D" id="1.10.510.10">
    <property type="entry name" value="Transferase(Phosphotransferase) domain 1"/>
    <property type="match status" value="1"/>
</dbReference>
<feature type="region of interest" description="Disordered" evidence="16">
    <location>
        <begin position="1"/>
        <end position="39"/>
    </location>
</feature>
<evidence type="ECO:0000256" key="4">
    <source>
        <dbReference type="ARBA" id="ARBA00022527"/>
    </source>
</evidence>
<dbReference type="GeneID" id="30982967"/>
<dbReference type="GO" id="GO:0045943">
    <property type="term" value="P:positive regulation of transcription by RNA polymerase I"/>
    <property type="evidence" value="ECO:0007669"/>
    <property type="project" value="EnsemblFungi"/>
</dbReference>
<dbReference type="SUPFAM" id="SSF56112">
    <property type="entry name" value="Protein kinase-like (PK-like)"/>
    <property type="match status" value="1"/>
</dbReference>
<dbReference type="CDD" id="cd07840">
    <property type="entry name" value="STKc_CDK9_like"/>
    <property type="match status" value="1"/>
</dbReference>
<evidence type="ECO:0000256" key="15">
    <source>
        <dbReference type="RuleBase" id="RU000304"/>
    </source>
</evidence>
<comment type="catalytic activity">
    <reaction evidence="12">
        <text>[DNA-directed RNA polymerase] + ATP = phospho-[DNA-directed RNA polymerase] + ADP + H(+)</text>
        <dbReference type="Rhea" id="RHEA:10216"/>
        <dbReference type="Rhea" id="RHEA-COMP:11321"/>
        <dbReference type="Rhea" id="RHEA-COMP:11322"/>
        <dbReference type="ChEBI" id="CHEBI:15378"/>
        <dbReference type="ChEBI" id="CHEBI:30616"/>
        <dbReference type="ChEBI" id="CHEBI:43176"/>
        <dbReference type="ChEBI" id="CHEBI:68546"/>
        <dbReference type="ChEBI" id="CHEBI:456216"/>
        <dbReference type="EC" id="2.7.11.23"/>
    </reaction>
</comment>
<dbReference type="GO" id="GO:0030332">
    <property type="term" value="F:cyclin binding"/>
    <property type="evidence" value="ECO:0007669"/>
    <property type="project" value="TreeGrafter"/>
</dbReference>
<dbReference type="PROSITE" id="PS00108">
    <property type="entry name" value="PROTEIN_KINASE_ST"/>
    <property type="match status" value="1"/>
</dbReference>
<dbReference type="GO" id="GO:0070692">
    <property type="term" value="C:CTDK-1 complex"/>
    <property type="evidence" value="ECO:0007669"/>
    <property type="project" value="EnsemblFungi"/>
</dbReference>
<evidence type="ECO:0000256" key="7">
    <source>
        <dbReference type="ARBA" id="ARBA00022777"/>
    </source>
</evidence>
<dbReference type="GO" id="GO:0008353">
    <property type="term" value="F:RNA polymerase II CTD heptapeptide repeat kinase activity"/>
    <property type="evidence" value="ECO:0007669"/>
    <property type="project" value="UniProtKB-EC"/>
</dbReference>